<dbReference type="InterPro" id="IPR001296">
    <property type="entry name" value="Glyco_trans_1"/>
</dbReference>
<comment type="caution">
    <text evidence="3">The sequence shown here is derived from an EMBL/GenBank/DDBJ whole genome shotgun (WGS) entry which is preliminary data.</text>
</comment>
<evidence type="ECO:0000313" key="4">
    <source>
        <dbReference type="Proteomes" id="UP000232060"/>
    </source>
</evidence>
<feature type="domain" description="Glycosyl transferase family 1" evidence="1">
    <location>
        <begin position="198"/>
        <end position="352"/>
    </location>
</feature>
<dbReference type="Pfam" id="PF00534">
    <property type="entry name" value="Glycos_transf_1"/>
    <property type="match status" value="1"/>
</dbReference>
<sequence length="373" mass="41797">MKKKVLFLMETLEGGGAEKVLVNILNHLDEAKYEITLLLLRYEGVYLSTLPSYIKVKYLLGPEPTGFLRRGIIYSLKKRWYSLILAKAWLANVLIPDYFDVGVSFLEGDASLLLSYLNGPRKKIAWVHIDLERHHTLPRAVEKVVYEKMDEVVCVSEGVKQSVLNLHPALESNISVIYNPIDTSYIAAKGKESIKVGDGLNVLAIGRLLNSQKAFDLLLAAHRQNIAAGMNYHLTILGEGSDRVALEKYIQEHQLSDHTSLLGFQDNPYPYITGSDLFVMSSRYEGYPVVLVEAMTLGKAIISTACTGPKEALNDGEFGYLVPINDVQALAKGIKILLEDQGIRERYANLSRHRADIFSFKRSMNDVEHLLDT</sequence>
<dbReference type="AlphaFoldDB" id="A0A2M8H708"/>
<dbReference type="OrthoDB" id="9792269at2"/>
<feature type="domain" description="Glycosyltransferase subfamily 4-like N-terminal" evidence="2">
    <location>
        <begin position="15"/>
        <end position="184"/>
    </location>
</feature>
<keyword evidence="3" id="KW-0808">Transferase</keyword>
<dbReference type="Proteomes" id="UP000232060">
    <property type="component" value="Unassembled WGS sequence"/>
</dbReference>
<reference evidence="3 4" key="1">
    <citation type="submission" date="2017-11" db="EMBL/GenBank/DDBJ databases">
        <title>Draft genome sequence of environmental isolate Aeromonas lusitania sp. nov. MDC 2473.</title>
        <authorList>
            <person name="Colston S.M."/>
            <person name="Navarro A."/>
            <person name="Martinez-Murcia A.J."/>
            <person name="Graf J."/>
        </authorList>
    </citation>
    <scope>NUCLEOTIDE SEQUENCE [LARGE SCALE GENOMIC DNA]</scope>
    <source>
        <strain evidence="3 4">MDC 2473</strain>
    </source>
</reference>
<organism evidence="3 4">
    <name type="scientific">Aeromonas lusitana</name>
    <dbReference type="NCBI Taxonomy" id="931529"/>
    <lineage>
        <taxon>Bacteria</taxon>
        <taxon>Pseudomonadati</taxon>
        <taxon>Pseudomonadota</taxon>
        <taxon>Gammaproteobacteria</taxon>
        <taxon>Aeromonadales</taxon>
        <taxon>Aeromonadaceae</taxon>
        <taxon>Aeromonas</taxon>
    </lineage>
</organism>
<dbReference type="PANTHER" id="PTHR12526:SF630">
    <property type="entry name" value="GLYCOSYLTRANSFERASE"/>
    <property type="match status" value="1"/>
</dbReference>
<dbReference type="InterPro" id="IPR028098">
    <property type="entry name" value="Glyco_trans_4-like_N"/>
</dbReference>
<dbReference type="GO" id="GO:1901135">
    <property type="term" value="P:carbohydrate derivative metabolic process"/>
    <property type="evidence" value="ECO:0007669"/>
    <property type="project" value="UniProtKB-ARBA"/>
</dbReference>
<dbReference type="Gene3D" id="3.40.50.2000">
    <property type="entry name" value="Glycogen Phosphorylase B"/>
    <property type="match status" value="2"/>
</dbReference>
<protein>
    <submittedName>
        <fullName evidence="3">Glycosyltransferase</fullName>
    </submittedName>
</protein>
<keyword evidence="4" id="KW-1185">Reference proteome</keyword>
<proteinExistence type="predicted"/>
<evidence type="ECO:0000259" key="1">
    <source>
        <dbReference type="Pfam" id="PF00534"/>
    </source>
</evidence>
<dbReference type="PANTHER" id="PTHR12526">
    <property type="entry name" value="GLYCOSYLTRANSFERASE"/>
    <property type="match status" value="1"/>
</dbReference>
<gene>
    <name evidence="3" type="ORF">CUC44_15255</name>
</gene>
<dbReference type="CDD" id="cd03811">
    <property type="entry name" value="GT4_GT28_WabH-like"/>
    <property type="match status" value="1"/>
</dbReference>
<evidence type="ECO:0000259" key="2">
    <source>
        <dbReference type="Pfam" id="PF13439"/>
    </source>
</evidence>
<name>A0A2M8H708_9GAMM</name>
<accession>A0A2M8H708</accession>
<dbReference type="Pfam" id="PF13439">
    <property type="entry name" value="Glyco_transf_4"/>
    <property type="match status" value="1"/>
</dbReference>
<dbReference type="EMBL" id="PGCP01000024">
    <property type="protein sequence ID" value="PJC92357.1"/>
    <property type="molecule type" value="Genomic_DNA"/>
</dbReference>
<dbReference type="RefSeq" id="WP_100860740.1">
    <property type="nucleotide sequence ID" value="NZ_PGCP01000024.1"/>
</dbReference>
<evidence type="ECO:0000313" key="3">
    <source>
        <dbReference type="EMBL" id="PJC92357.1"/>
    </source>
</evidence>
<dbReference type="SUPFAM" id="SSF53756">
    <property type="entry name" value="UDP-Glycosyltransferase/glycogen phosphorylase"/>
    <property type="match status" value="1"/>
</dbReference>
<dbReference type="GO" id="GO:0016757">
    <property type="term" value="F:glycosyltransferase activity"/>
    <property type="evidence" value="ECO:0007669"/>
    <property type="project" value="InterPro"/>
</dbReference>